<dbReference type="PANTHER" id="PTHR43818:SF11">
    <property type="entry name" value="BCDNA.GH03377"/>
    <property type="match status" value="1"/>
</dbReference>
<comment type="caution">
    <text evidence="3">The sequence shown here is derived from an EMBL/GenBank/DDBJ whole genome shotgun (WGS) entry which is preliminary data.</text>
</comment>
<feature type="domain" description="Gfo/Idh/MocA-like oxidoreductase N-terminal" evidence="2">
    <location>
        <begin position="2"/>
        <end position="112"/>
    </location>
</feature>
<dbReference type="EMBL" id="LJCR01002420">
    <property type="protein sequence ID" value="KPV48757.1"/>
    <property type="molecule type" value="Genomic_DNA"/>
</dbReference>
<name>A0A0N8PR27_9CHLR</name>
<evidence type="ECO:0000313" key="3">
    <source>
        <dbReference type="EMBL" id="KPV48757.1"/>
    </source>
</evidence>
<dbReference type="InterPro" id="IPR036291">
    <property type="entry name" value="NAD(P)-bd_dom_sf"/>
</dbReference>
<reference evidence="3 4" key="1">
    <citation type="submission" date="2015-09" db="EMBL/GenBank/DDBJ databases">
        <title>Draft genome sequence of Kouleothrix aurantiaca JCM 19913.</title>
        <authorList>
            <person name="Hemp J."/>
        </authorList>
    </citation>
    <scope>NUCLEOTIDE SEQUENCE [LARGE SCALE GENOMIC DNA]</scope>
    <source>
        <strain evidence="3 4">COM-B</strain>
    </source>
</reference>
<organism evidence="3 4">
    <name type="scientific">Kouleothrix aurantiaca</name>
    <dbReference type="NCBI Taxonomy" id="186479"/>
    <lineage>
        <taxon>Bacteria</taxon>
        <taxon>Bacillati</taxon>
        <taxon>Chloroflexota</taxon>
        <taxon>Chloroflexia</taxon>
        <taxon>Chloroflexales</taxon>
        <taxon>Roseiflexineae</taxon>
        <taxon>Roseiflexaceae</taxon>
        <taxon>Kouleothrix</taxon>
    </lineage>
</organism>
<dbReference type="Pfam" id="PF01408">
    <property type="entry name" value="GFO_IDH_MocA"/>
    <property type="match status" value="1"/>
</dbReference>
<dbReference type="GO" id="GO:0016491">
    <property type="term" value="F:oxidoreductase activity"/>
    <property type="evidence" value="ECO:0007669"/>
    <property type="project" value="UniProtKB-KW"/>
</dbReference>
<keyword evidence="4" id="KW-1185">Reference proteome</keyword>
<evidence type="ECO:0000313" key="4">
    <source>
        <dbReference type="Proteomes" id="UP000050509"/>
    </source>
</evidence>
<accession>A0A0N8PR27</accession>
<gene>
    <name evidence="3" type="ORF">SE17_36355</name>
</gene>
<evidence type="ECO:0000256" key="1">
    <source>
        <dbReference type="ARBA" id="ARBA00023002"/>
    </source>
</evidence>
<dbReference type="InterPro" id="IPR000683">
    <property type="entry name" value="Gfo/Idh/MocA-like_OxRdtase_N"/>
</dbReference>
<sequence length="132" mass="14053">MGIAIIGTGWGARVQVPAFRSAGLEVVALAGSDAAKTERIAGELGVASSTGEWRELLARPDADVVSIVTPPDLHHEITLAMLEAGKHVLCEKPTARDAAEAEEMLAAAQARPRQPALIHHELRFLPALIRPR</sequence>
<dbReference type="SUPFAM" id="SSF51735">
    <property type="entry name" value="NAD(P)-binding Rossmann-fold domains"/>
    <property type="match status" value="1"/>
</dbReference>
<protein>
    <submittedName>
        <fullName evidence="3">Oxidoreductase</fullName>
    </submittedName>
</protein>
<dbReference type="Proteomes" id="UP000050509">
    <property type="component" value="Unassembled WGS sequence"/>
</dbReference>
<proteinExistence type="predicted"/>
<keyword evidence="1" id="KW-0560">Oxidoreductase</keyword>
<dbReference type="AlphaFoldDB" id="A0A0N8PR27"/>
<feature type="non-terminal residue" evidence="3">
    <location>
        <position position="132"/>
    </location>
</feature>
<dbReference type="Gene3D" id="3.40.50.720">
    <property type="entry name" value="NAD(P)-binding Rossmann-like Domain"/>
    <property type="match status" value="1"/>
</dbReference>
<evidence type="ECO:0000259" key="2">
    <source>
        <dbReference type="Pfam" id="PF01408"/>
    </source>
</evidence>
<dbReference type="InterPro" id="IPR050463">
    <property type="entry name" value="Gfo/Idh/MocA_oxidrdct_glycsds"/>
</dbReference>
<dbReference type="GO" id="GO:0000166">
    <property type="term" value="F:nucleotide binding"/>
    <property type="evidence" value="ECO:0007669"/>
    <property type="project" value="InterPro"/>
</dbReference>
<dbReference type="PANTHER" id="PTHR43818">
    <property type="entry name" value="BCDNA.GH03377"/>
    <property type="match status" value="1"/>
</dbReference>